<dbReference type="InterPro" id="IPR000244">
    <property type="entry name" value="Ribosomal_bL9"/>
</dbReference>
<dbReference type="GeneID" id="27687300"/>
<dbReference type="SUPFAM" id="SSF55658">
    <property type="entry name" value="L9 N-domain-like"/>
    <property type="match status" value="1"/>
</dbReference>
<protein>
    <recommendedName>
        <fullName evidence="6">50S ribosomal protein L9, chloroplastic</fullName>
    </recommendedName>
</protein>
<evidence type="ECO:0000256" key="1">
    <source>
        <dbReference type="ARBA" id="ARBA00010605"/>
    </source>
</evidence>
<dbReference type="GO" id="GO:0003735">
    <property type="term" value="F:structural constituent of ribosome"/>
    <property type="evidence" value="ECO:0007669"/>
    <property type="project" value="InterPro"/>
</dbReference>
<dbReference type="RefSeq" id="XP_016608730.1">
    <property type="nucleotide sequence ID" value="XM_016752060.1"/>
</dbReference>
<dbReference type="InterPro" id="IPR009027">
    <property type="entry name" value="Ribosomal_bL9/RNase_H1_N"/>
</dbReference>
<dbReference type="GO" id="GO:0005840">
    <property type="term" value="C:ribosome"/>
    <property type="evidence" value="ECO:0007669"/>
    <property type="project" value="UniProtKB-KW"/>
</dbReference>
<dbReference type="Pfam" id="PF01281">
    <property type="entry name" value="Ribosomal_L9_N"/>
    <property type="match status" value="1"/>
</dbReference>
<dbReference type="Pfam" id="PF03948">
    <property type="entry name" value="Ribosomal_L9_C"/>
    <property type="match status" value="1"/>
</dbReference>
<reference evidence="9 10" key="1">
    <citation type="submission" date="2009-08" db="EMBL/GenBank/DDBJ databases">
        <title>The Genome Sequence of Spizellomyces punctatus strain DAOM BR117.</title>
        <authorList>
            <consortium name="The Broad Institute Genome Sequencing Platform"/>
            <person name="Russ C."/>
            <person name="Cuomo C."/>
            <person name="Shea T."/>
            <person name="Young S.K."/>
            <person name="Zeng Q."/>
            <person name="Koehrsen M."/>
            <person name="Haas B."/>
            <person name="Borodovsky M."/>
            <person name="Guigo R."/>
            <person name="Alvarado L."/>
            <person name="Berlin A."/>
            <person name="Bochicchio J."/>
            <person name="Borenstein D."/>
            <person name="Chapman S."/>
            <person name="Chen Z."/>
            <person name="Engels R."/>
            <person name="Freedman E."/>
            <person name="Gellesch M."/>
            <person name="Goldberg J."/>
            <person name="Griggs A."/>
            <person name="Gujja S."/>
            <person name="Heiman D."/>
            <person name="Hepburn T."/>
            <person name="Howarth C."/>
            <person name="Jen D."/>
            <person name="Larson L."/>
            <person name="Lewis B."/>
            <person name="Mehta T."/>
            <person name="Park D."/>
            <person name="Pearson M."/>
            <person name="Roberts A."/>
            <person name="Saif S."/>
            <person name="Shenoy N."/>
            <person name="Sisk P."/>
            <person name="Stolte C."/>
            <person name="Sykes S."/>
            <person name="Thomson T."/>
            <person name="Walk T."/>
            <person name="White J."/>
            <person name="Yandava C."/>
            <person name="Burger G."/>
            <person name="Gray M.W."/>
            <person name="Holland P.W.H."/>
            <person name="King N."/>
            <person name="Lang F.B.F."/>
            <person name="Roger A.J."/>
            <person name="Ruiz-Trillo I."/>
            <person name="Lander E."/>
            <person name="Nusbaum C."/>
        </authorList>
    </citation>
    <scope>NUCLEOTIDE SEQUENCE [LARGE SCALE GENOMIC DNA]</scope>
    <source>
        <strain evidence="9 10">DAOM BR117</strain>
    </source>
</reference>
<keyword evidence="5" id="KW-0687">Ribonucleoprotein</keyword>
<dbReference type="GO" id="GO:0006412">
    <property type="term" value="P:translation"/>
    <property type="evidence" value="ECO:0007669"/>
    <property type="project" value="InterPro"/>
</dbReference>
<dbReference type="InterPro" id="IPR020069">
    <property type="entry name" value="Ribosomal_bL9_C"/>
</dbReference>
<comment type="similarity">
    <text evidence="1">Belongs to the bacterial ribosomal protein bL9 family.</text>
</comment>
<dbReference type="AlphaFoldDB" id="A0A0L0HGV5"/>
<dbReference type="OrthoDB" id="5555409at2759"/>
<keyword evidence="4 9" id="KW-0689">Ribosomal protein</keyword>
<evidence type="ECO:0000256" key="5">
    <source>
        <dbReference type="ARBA" id="ARBA00023274"/>
    </source>
</evidence>
<dbReference type="InterPro" id="IPR020070">
    <property type="entry name" value="Ribosomal_bL9_N"/>
</dbReference>
<organism evidence="9 10">
    <name type="scientific">Spizellomyces punctatus (strain DAOM BR117)</name>
    <dbReference type="NCBI Taxonomy" id="645134"/>
    <lineage>
        <taxon>Eukaryota</taxon>
        <taxon>Fungi</taxon>
        <taxon>Fungi incertae sedis</taxon>
        <taxon>Chytridiomycota</taxon>
        <taxon>Chytridiomycota incertae sedis</taxon>
        <taxon>Chytridiomycetes</taxon>
        <taxon>Spizellomycetales</taxon>
        <taxon>Spizellomycetaceae</taxon>
        <taxon>Spizellomyces</taxon>
    </lineage>
</organism>
<evidence type="ECO:0000256" key="2">
    <source>
        <dbReference type="ARBA" id="ARBA00022730"/>
    </source>
</evidence>
<feature type="domain" description="Large ribosomal subunit protein bL9 C-terminal" evidence="8">
    <location>
        <begin position="153"/>
        <end position="211"/>
    </location>
</feature>
<dbReference type="EMBL" id="KQ257455">
    <property type="protein sequence ID" value="KND00691.1"/>
    <property type="molecule type" value="Genomic_DNA"/>
</dbReference>
<dbReference type="InParanoid" id="A0A0L0HGV5"/>
<keyword evidence="10" id="KW-1185">Reference proteome</keyword>
<accession>A0A0L0HGV5</accession>
<dbReference type="Gene3D" id="3.10.430.100">
    <property type="entry name" value="Ribosomal protein L9, C-terminal domain"/>
    <property type="match status" value="1"/>
</dbReference>
<keyword evidence="2" id="KW-0699">rRNA-binding</keyword>
<evidence type="ECO:0000256" key="3">
    <source>
        <dbReference type="ARBA" id="ARBA00022884"/>
    </source>
</evidence>
<dbReference type="VEuPathDB" id="FungiDB:SPPG_03812"/>
<dbReference type="GO" id="GO:0019843">
    <property type="term" value="F:rRNA binding"/>
    <property type="evidence" value="ECO:0007669"/>
    <property type="project" value="UniProtKB-KW"/>
</dbReference>
<gene>
    <name evidence="9" type="ORF">SPPG_03812</name>
</gene>
<dbReference type="PANTHER" id="PTHR21368">
    <property type="entry name" value="50S RIBOSOMAL PROTEIN L9"/>
    <property type="match status" value="1"/>
</dbReference>
<keyword evidence="3" id="KW-0694">RNA-binding</keyword>
<name>A0A0L0HGV5_SPIPD</name>
<dbReference type="SUPFAM" id="SSF55653">
    <property type="entry name" value="Ribosomal protein L9 C-domain"/>
    <property type="match status" value="1"/>
</dbReference>
<evidence type="ECO:0000259" key="8">
    <source>
        <dbReference type="Pfam" id="PF03948"/>
    </source>
</evidence>
<evidence type="ECO:0000256" key="4">
    <source>
        <dbReference type="ARBA" id="ARBA00022980"/>
    </source>
</evidence>
<dbReference type="OMA" id="RQLEFNR"/>
<feature type="domain" description="Ribosomal protein L9" evidence="7">
    <location>
        <begin position="36"/>
        <end position="73"/>
    </location>
</feature>
<dbReference type="Proteomes" id="UP000053201">
    <property type="component" value="Unassembled WGS sequence"/>
</dbReference>
<evidence type="ECO:0000259" key="7">
    <source>
        <dbReference type="Pfam" id="PF01281"/>
    </source>
</evidence>
<proteinExistence type="inferred from homology"/>
<dbReference type="InterPro" id="IPR036791">
    <property type="entry name" value="Ribosomal_bL9_C_sf"/>
</dbReference>
<sequence>MALGVRQALRATLALRTLPTRLVYAQRTKFQKPDIHVFLREDIAGIGDKGEIALVNLSTARNYLVPFGLAYYVPRIKGKAVLPDGWEPRIREDDVVLETITPAYSTVKVEQRKTVTVTATNAETSKPTREERAQQEVEKLAALGTIKELVFERVLHRPESTKIYGSVSQEDIIKKLLAEHGVSIDRDAVQLETKIKDVGVYKVTVSLGDGFKPVDVDIIVRGASTTL</sequence>
<evidence type="ECO:0000313" key="9">
    <source>
        <dbReference type="EMBL" id="KND00691.1"/>
    </source>
</evidence>
<evidence type="ECO:0000256" key="6">
    <source>
        <dbReference type="ARBA" id="ARBA00035427"/>
    </source>
</evidence>
<dbReference type="Gene3D" id="3.40.5.10">
    <property type="entry name" value="Ribosomal protein L9, N-terminal domain"/>
    <property type="match status" value="1"/>
</dbReference>
<dbReference type="InterPro" id="IPR036935">
    <property type="entry name" value="Ribosomal_bL9_N_sf"/>
</dbReference>
<dbReference type="GO" id="GO:1990904">
    <property type="term" value="C:ribonucleoprotein complex"/>
    <property type="evidence" value="ECO:0007669"/>
    <property type="project" value="UniProtKB-KW"/>
</dbReference>
<evidence type="ECO:0000313" key="10">
    <source>
        <dbReference type="Proteomes" id="UP000053201"/>
    </source>
</evidence>